<organism evidence="11 12">
    <name type="scientific">Actinophytocola glycyrrhizae</name>
    <dbReference type="NCBI Taxonomy" id="2044873"/>
    <lineage>
        <taxon>Bacteria</taxon>
        <taxon>Bacillati</taxon>
        <taxon>Actinomycetota</taxon>
        <taxon>Actinomycetes</taxon>
        <taxon>Pseudonocardiales</taxon>
        <taxon>Pseudonocardiaceae</taxon>
    </lineage>
</organism>
<comment type="caution">
    <text evidence="11">The sequence shown here is derived from an EMBL/GenBank/DDBJ whole genome shotgun (WGS) entry which is preliminary data.</text>
</comment>
<proteinExistence type="predicted"/>
<keyword evidence="8" id="KW-0902">Two-component regulatory system</keyword>
<keyword evidence="6 11" id="KW-0418">Kinase</keyword>
<evidence type="ECO:0000256" key="1">
    <source>
        <dbReference type="ARBA" id="ARBA00000085"/>
    </source>
</evidence>
<keyword evidence="9" id="KW-0472">Membrane</keyword>
<evidence type="ECO:0000256" key="7">
    <source>
        <dbReference type="ARBA" id="ARBA00022840"/>
    </source>
</evidence>
<feature type="domain" description="Histidine kinase" evidence="10">
    <location>
        <begin position="582"/>
        <end position="666"/>
    </location>
</feature>
<dbReference type="Gene3D" id="3.30.565.10">
    <property type="entry name" value="Histidine kinase-like ATPase, C-terminal domain"/>
    <property type="match status" value="1"/>
</dbReference>
<feature type="transmembrane region" description="Helical" evidence="9">
    <location>
        <begin position="271"/>
        <end position="295"/>
    </location>
</feature>
<evidence type="ECO:0000259" key="10">
    <source>
        <dbReference type="PROSITE" id="PS50109"/>
    </source>
</evidence>
<keyword evidence="9" id="KW-1133">Transmembrane helix</keyword>
<feature type="transmembrane region" description="Helical" evidence="9">
    <location>
        <begin position="242"/>
        <end position="259"/>
    </location>
</feature>
<feature type="transmembrane region" description="Helical" evidence="9">
    <location>
        <begin position="173"/>
        <end position="198"/>
    </location>
</feature>
<dbReference type="InterPro" id="IPR036890">
    <property type="entry name" value="HATPase_C_sf"/>
</dbReference>
<dbReference type="SMART" id="SM00387">
    <property type="entry name" value="HATPase_c"/>
    <property type="match status" value="1"/>
</dbReference>
<feature type="transmembrane region" description="Helical" evidence="9">
    <location>
        <begin position="307"/>
        <end position="326"/>
    </location>
</feature>
<evidence type="ECO:0000256" key="5">
    <source>
        <dbReference type="ARBA" id="ARBA00022741"/>
    </source>
</evidence>
<gene>
    <name evidence="11" type="ORF">ACFPCV_24980</name>
</gene>
<evidence type="ECO:0000256" key="8">
    <source>
        <dbReference type="ARBA" id="ARBA00023012"/>
    </source>
</evidence>
<dbReference type="InterPro" id="IPR011712">
    <property type="entry name" value="Sig_transdc_His_kin_sub3_dim/P"/>
</dbReference>
<keyword evidence="5" id="KW-0547">Nucleotide-binding</keyword>
<dbReference type="CDD" id="cd16917">
    <property type="entry name" value="HATPase_UhpB-NarQ-NarX-like"/>
    <property type="match status" value="1"/>
</dbReference>
<sequence>MRSRRRGQALSLAVVLGVAGVGTAIASAVFTQVDDAWGYSAYDPVPLNIAVAVFFSAMGVLVIWHAPGNVLGWTMLVIAAWAGVGVLLTVLTGTSGSPVLGWLQSWLWAPPIWAVTALLPMIYPDGRMPGRRWRWAVALTGVGMVVYCTGLAFDDALFVGRRTVENPFARPSLAAPLLAAGEYLLLGATILAVGGLVWRWLRANGVHRRRITLLLCAFAFGAVQAVVRDSIPGQLPAVLERGLEVLAFALVPLAIAVAVTRDRLYDLDQAVRHAVVGVASAGTVLTCYLGGYAVLAAVLPPSVVPGSVLAVAVAGAALFPVTLLLVRRVRSLLWGRRVDVVELVVGLGNRMRDQLESAKVPAVVCEQLVRSLRLRMAQLDLATDSGLRRLAQVGSMDRSGGANPERFPLWYRGVRVGQLMVLPADGHPYLDERMAQALAALADQVAPVVAALRLDEELLRSREQVVTAREEERSRLSRELHDNVGPTLAGTRMQIEAVRPLLPADFGGAGLVDRAMQGIDDALRTLRRVVHGLRPPELDALGLSGALRELAVFLSGPSLKVDTTLPTELGPLSKQVEVAAYRIVAEALTNVVRHARATRAEITVTLTDGRLAVEVRDDGVGVAAGTGKNGMGMRFMAQRAREIDGEFSCESDEGGTAVRAVLPAVTPAGRG</sequence>
<dbReference type="Proteomes" id="UP001595859">
    <property type="component" value="Unassembled WGS sequence"/>
</dbReference>
<feature type="transmembrane region" description="Helical" evidence="9">
    <location>
        <begin position="45"/>
        <end position="64"/>
    </location>
</feature>
<evidence type="ECO:0000256" key="6">
    <source>
        <dbReference type="ARBA" id="ARBA00022777"/>
    </source>
</evidence>
<keyword evidence="4" id="KW-0808">Transferase</keyword>
<dbReference type="InterPro" id="IPR005467">
    <property type="entry name" value="His_kinase_dom"/>
</dbReference>
<accession>A0ABV9S7J9</accession>
<keyword evidence="9" id="KW-0812">Transmembrane</keyword>
<dbReference type="PROSITE" id="PS50109">
    <property type="entry name" value="HIS_KIN"/>
    <property type="match status" value="1"/>
</dbReference>
<keyword evidence="7" id="KW-0067">ATP-binding</keyword>
<dbReference type="SUPFAM" id="SSF55874">
    <property type="entry name" value="ATPase domain of HSP90 chaperone/DNA topoisomerase II/histidine kinase"/>
    <property type="match status" value="1"/>
</dbReference>
<keyword evidence="3" id="KW-0597">Phosphoprotein</keyword>
<dbReference type="GO" id="GO:0016301">
    <property type="term" value="F:kinase activity"/>
    <property type="evidence" value="ECO:0007669"/>
    <property type="project" value="UniProtKB-KW"/>
</dbReference>
<evidence type="ECO:0000256" key="9">
    <source>
        <dbReference type="SAM" id="Phobius"/>
    </source>
</evidence>
<dbReference type="PANTHER" id="PTHR24421">
    <property type="entry name" value="NITRATE/NITRITE SENSOR PROTEIN NARX-RELATED"/>
    <property type="match status" value="1"/>
</dbReference>
<dbReference type="RefSeq" id="WP_378058764.1">
    <property type="nucleotide sequence ID" value="NZ_JBHSIS010000011.1"/>
</dbReference>
<dbReference type="Gene3D" id="1.20.5.1930">
    <property type="match status" value="1"/>
</dbReference>
<feature type="transmembrane region" description="Helical" evidence="9">
    <location>
        <begin position="105"/>
        <end position="123"/>
    </location>
</feature>
<evidence type="ECO:0000313" key="12">
    <source>
        <dbReference type="Proteomes" id="UP001595859"/>
    </source>
</evidence>
<evidence type="ECO:0000256" key="3">
    <source>
        <dbReference type="ARBA" id="ARBA00022553"/>
    </source>
</evidence>
<name>A0ABV9S7J9_9PSEU</name>
<dbReference type="InterPro" id="IPR050482">
    <property type="entry name" value="Sensor_HK_TwoCompSys"/>
</dbReference>
<feature type="transmembrane region" description="Helical" evidence="9">
    <location>
        <begin position="135"/>
        <end position="153"/>
    </location>
</feature>
<evidence type="ECO:0000256" key="4">
    <source>
        <dbReference type="ARBA" id="ARBA00022679"/>
    </source>
</evidence>
<dbReference type="Pfam" id="PF07730">
    <property type="entry name" value="HisKA_3"/>
    <property type="match status" value="1"/>
</dbReference>
<dbReference type="EC" id="2.7.13.3" evidence="2"/>
<evidence type="ECO:0000313" key="11">
    <source>
        <dbReference type="EMBL" id="MFC4856774.1"/>
    </source>
</evidence>
<feature type="transmembrane region" description="Helical" evidence="9">
    <location>
        <begin position="210"/>
        <end position="227"/>
    </location>
</feature>
<dbReference type="PANTHER" id="PTHR24421:SF10">
    <property type="entry name" value="NITRATE_NITRITE SENSOR PROTEIN NARQ"/>
    <property type="match status" value="1"/>
</dbReference>
<reference evidence="12" key="1">
    <citation type="journal article" date="2019" name="Int. J. Syst. Evol. Microbiol.">
        <title>The Global Catalogue of Microorganisms (GCM) 10K type strain sequencing project: providing services to taxonomists for standard genome sequencing and annotation.</title>
        <authorList>
            <consortium name="The Broad Institute Genomics Platform"/>
            <consortium name="The Broad Institute Genome Sequencing Center for Infectious Disease"/>
            <person name="Wu L."/>
            <person name="Ma J."/>
        </authorList>
    </citation>
    <scope>NUCLEOTIDE SEQUENCE [LARGE SCALE GENOMIC DNA]</scope>
    <source>
        <strain evidence="12">ZS-22-S1</strain>
    </source>
</reference>
<protein>
    <recommendedName>
        <fullName evidence="2">histidine kinase</fullName>
        <ecNumber evidence="2">2.7.13.3</ecNumber>
    </recommendedName>
</protein>
<feature type="transmembrane region" description="Helical" evidence="9">
    <location>
        <begin position="71"/>
        <end position="93"/>
    </location>
</feature>
<dbReference type="InterPro" id="IPR003594">
    <property type="entry name" value="HATPase_dom"/>
</dbReference>
<keyword evidence="12" id="KW-1185">Reference proteome</keyword>
<dbReference type="Pfam" id="PF02518">
    <property type="entry name" value="HATPase_c"/>
    <property type="match status" value="1"/>
</dbReference>
<comment type="catalytic activity">
    <reaction evidence="1">
        <text>ATP + protein L-histidine = ADP + protein N-phospho-L-histidine.</text>
        <dbReference type="EC" id="2.7.13.3"/>
    </reaction>
</comment>
<evidence type="ECO:0000256" key="2">
    <source>
        <dbReference type="ARBA" id="ARBA00012438"/>
    </source>
</evidence>
<dbReference type="EMBL" id="JBHSIS010000011">
    <property type="protein sequence ID" value="MFC4856774.1"/>
    <property type="molecule type" value="Genomic_DNA"/>
</dbReference>